<evidence type="ECO:0000256" key="7">
    <source>
        <dbReference type="ARBA" id="ARBA00023212"/>
    </source>
</evidence>
<reference evidence="11" key="2">
    <citation type="submission" date="2025-08" db="UniProtKB">
        <authorList>
            <consortium name="Ensembl"/>
        </authorList>
    </citation>
    <scope>IDENTIFICATION</scope>
</reference>
<comment type="subcellular location">
    <subcellularLocation>
        <location evidence="1">Cytoplasm</location>
        <location evidence="1">Cytoskeleton</location>
        <location evidence="1">Flagellum axoneme</location>
    </subcellularLocation>
</comment>
<evidence type="ECO:0000313" key="12">
    <source>
        <dbReference type="Proteomes" id="UP000472266"/>
    </source>
</evidence>
<name>A0A672UCZ0_STRHB</name>
<keyword evidence="6" id="KW-0969">Cilium</keyword>
<protein>
    <submittedName>
        <fullName evidence="11">Radial spoke head 3</fullName>
    </submittedName>
</protein>
<keyword evidence="7" id="KW-0206">Cytoskeleton</keyword>
<dbReference type="Pfam" id="PF06098">
    <property type="entry name" value="Radial_spoke_3"/>
    <property type="match status" value="1"/>
</dbReference>
<evidence type="ECO:0000313" key="11">
    <source>
        <dbReference type="Ensembl" id="ENSSHBP00005012640.1"/>
    </source>
</evidence>
<dbReference type="InterPro" id="IPR009290">
    <property type="entry name" value="Radial_spoke_3"/>
</dbReference>
<accession>A0A672UCZ0</accession>
<feature type="coiled-coil region" evidence="9">
    <location>
        <begin position="247"/>
        <end position="296"/>
    </location>
</feature>
<dbReference type="InParanoid" id="A0A672UCZ0"/>
<keyword evidence="8" id="KW-0966">Cell projection</keyword>
<sequence length="451" mass="51589">MRGALAPPRPRVAVETVPRCARLLRVPQSAPAAPAMPRPRDPEVAAVPAVLYSYCSLPRTLPARPKYRPPLDAAEPGKEPVRYSNLMYDPRVVRGNTYALEVVPVSTPPTPFEIQRQKEAWKRALARKRAKEQMRPKAPEPVEGREHVQVQTELYLEEISDRVIEVDVECQTDAFLDRPPSPFFVPAKTGKDVATQLAGELFDFDIEVKPILEVLIGKTVEQALLEVMEEEELAQLWAHQRAYAELRNAELAEVQRLEEQDRRYREEKERRRRQHMQMLKKQKETAEKIAAQAFAKHYLADLIPSVFNNLREGGFFYDPIERDIETEFLPWLMTEVEEELEGKVLARIMLDSLIRTVVENRLEAFSRQPPSDQPEAPAEEPQPPEEPQAAEEPQPTEEPHPPDEPKPRDAEPQMAGETDAADQPVTEKEETDQPVTEQQSSQRMSFQLELE</sequence>
<evidence type="ECO:0000256" key="2">
    <source>
        <dbReference type="ARBA" id="ARBA00006737"/>
    </source>
</evidence>
<organism evidence="11 12">
    <name type="scientific">Strigops habroptila</name>
    <name type="common">Kakapo</name>
    <dbReference type="NCBI Taxonomy" id="2489341"/>
    <lineage>
        <taxon>Eukaryota</taxon>
        <taxon>Metazoa</taxon>
        <taxon>Chordata</taxon>
        <taxon>Craniata</taxon>
        <taxon>Vertebrata</taxon>
        <taxon>Euteleostomi</taxon>
        <taxon>Archelosauria</taxon>
        <taxon>Archosauria</taxon>
        <taxon>Dinosauria</taxon>
        <taxon>Saurischia</taxon>
        <taxon>Theropoda</taxon>
        <taxon>Coelurosauria</taxon>
        <taxon>Aves</taxon>
        <taxon>Neognathae</taxon>
        <taxon>Neoaves</taxon>
        <taxon>Telluraves</taxon>
        <taxon>Australaves</taxon>
        <taxon>Psittaciformes</taxon>
        <taxon>Psittacidae</taxon>
        <taxon>Strigops</taxon>
    </lineage>
</organism>
<evidence type="ECO:0000256" key="5">
    <source>
        <dbReference type="ARBA" id="ARBA00022846"/>
    </source>
</evidence>
<gene>
    <name evidence="11" type="primary">RSPH3</name>
</gene>
<dbReference type="PANTHER" id="PTHR21648:SF0">
    <property type="entry name" value="RADIAL SPOKE HEAD PROTEIN 3 HOMOLOG"/>
    <property type="match status" value="1"/>
</dbReference>
<dbReference type="GO" id="GO:0005929">
    <property type="term" value="C:cilium"/>
    <property type="evidence" value="ECO:0007669"/>
    <property type="project" value="TreeGrafter"/>
</dbReference>
<evidence type="ECO:0000256" key="3">
    <source>
        <dbReference type="ARBA" id="ARBA00022490"/>
    </source>
</evidence>
<keyword evidence="5" id="KW-0282">Flagellum</keyword>
<keyword evidence="4" id="KW-0597">Phosphoprotein</keyword>
<dbReference type="AlphaFoldDB" id="A0A672UCZ0"/>
<dbReference type="Proteomes" id="UP000472266">
    <property type="component" value="Chromosome 11"/>
</dbReference>
<feature type="region of interest" description="Disordered" evidence="10">
    <location>
        <begin position="365"/>
        <end position="451"/>
    </location>
</feature>
<comment type="similarity">
    <text evidence="2">Belongs to the flagellar radial spoke RSP3 family.</text>
</comment>
<dbReference type="GeneTree" id="ENSGT00390000004172"/>
<evidence type="ECO:0000256" key="4">
    <source>
        <dbReference type="ARBA" id="ARBA00022553"/>
    </source>
</evidence>
<evidence type="ECO:0000256" key="6">
    <source>
        <dbReference type="ARBA" id="ARBA00023069"/>
    </source>
</evidence>
<keyword evidence="9" id="KW-0175">Coiled coil</keyword>
<evidence type="ECO:0000256" key="9">
    <source>
        <dbReference type="SAM" id="Coils"/>
    </source>
</evidence>
<dbReference type="PANTHER" id="PTHR21648">
    <property type="entry name" value="FLAGELLAR RADIAL SPOKE PROTEIN 3"/>
    <property type="match status" value="1"/>
</dbReference>
<evidence type="ECO:0000256" key="1">
    <source>
        <dbReference type="ARBA" id="ARBA00004611"/>
    </source>
</evidence>
<feature type="compositionally biased region" description="Basic and acidic residues" evidence="10">
    <location>
        <begin position="397"/>
        <end position="411"/>
    </location>
</feature>
<proteinExistence type="inferred from homology"/>
<reference evidence="11 12" key="1">
    <citation type="submission" date="2019-11" db="EMBL/GenBank/DDBJ databases">
        <title>Strigops habroptila (kakapo) genome, bStrHab1, primary haplotype, v2.</title>
        <authorList>
            <person name="Jarvis E.D."/>
            <person name="Howard J."/>
            <person name="Rhie A."/>
            <person name="Phillippy A."/>
            <person name="Korlach J."/>
            <person name="Digby A."/>
            <person name="Iorns D."/>
            <person name="Eason D."/>
            <person name="Robertson B."/>
            <person name="Raemaekers T."/>
            <person name="Howe K."/>
            <person name="Lewin H."/>
            <person name="Damas J."/>
            <person name="Hastie A."/>
            <person name="Tracey A."/>
            <person name="Chow W."/>
            <person name="Fedrigo O."/>
        </authorList>
    </citation>
    <scope>NUCLEOTIDE SEQUENCE [LARGE SCALE GENOMIC DNA]</scope>
</reference>
<reference evidence="11" key="3">
    <citation type="submission" date="2025-09" db="UniProtKB">
        <authorList>
            <consortium name="Ensembl"/>
        </authorList>
    </citation>
    <scope>IDENTIFICATION</scope>
</reference>
<feature type="compositionally biased region" description="Polar residues" evidence="10">
    <location>
        <begin position="433"/>
        <end position="445"/>
    </location>
</feature>
<dbReference type="OMA" id="QDEGWFA"/>
<keyword evidence="12" id="KW-1185">Reference proteome</keyword>
<dbReference type="Ensembl" id="ENSSHBT00005015235.1">
    <property type="protein sequence ID" value="ENSSHBP00005012640.1"/>
    <property type="gene ID" value="ENSSHBG00005011089.1"/>
</dbReference>
<evidence type="ECO:0000256" key="10">
    <source>
        <dbReference type="SAM" id="MobiDB-lite"/>
    </source>
</evidence>
<keyword evidence="3" id="KW-0963">Cytoplasm</keyword>
<evidence type="ECO:0000256" key="8">
    <source>
        <dbReference type="ARBA" id="ARBA00023273"/>
    </source>
</evidence>